<evidence type="ECO:0000313" key="1">
    <source>
        <dbReference type="EMBL" id="ETV95991.1"/>
    </source>
</evidence>
<name>A0A024TQU8_9STRA</name>
<sequence>MHALFVYYFLEYVFGLVKKRGYKESTTKDMLHFVLGVAMQFQNFAKSAVELTRLPYLNMSIMNVLLTRSDRYWCARVVLLCLN</sequence>
<dbReference type="GeneID" id="20087696"/>
<proteinExistence type="predicted"/>
<dbReference type="RefSeq" id="XP_008875302.1">
    <property type="nucleotide sequence ID" value="XM_008877080.1"/>
</dbReference>
<accession>A0A024TQU8</accession>
<reference evidence="1" key="1">
    <citation type="submission" date="2013-12" db="EMBL/GenBank/DDBJ databases">
        <title>The Genome Sequence of Aphanomyces invadans NJM9701.</title>
        <authorList>
            <consortium name="The Broad Institute Genomics Platform"/>
            <person name="Russ C."/>
            <person name="Tyler B."/>
            <person name="van West P."/>
            <person name="Dieguez-Uribeondo J."/>
            <person name="Young S.K."/>
            <person name="Zeng Q."/>
            <person name="Gargeya S."/>
            <person name="Fitzgerald M."/>
            <person name="Abouelleil A."/>
            <person name="Alvarado L."/>
            <person name="Chapman S.B."/>
            <person name="Gainer-Dewar J."/>
            <person name="Goldberg J."/>
            <person name="Griggs A."/>
            <person name="Gujja S."/>
            <person name="Hansen M."/>
            <person name="Howarth C."/>
            <person name="Imamovic A."/>
            <person name="Ireland A."/>
            <person name="Larimer J."/>
            <person name="McCowan C."/>
            <person name="Murphy C."/>
            <person name="Pearson M."/>
            <person name="Poon T.W."/>
            <person name="Priest M."/>
            <person name="Roberts A."/>
            <person name="Saif S."/>
            <person name="Shea T."/>
            <person name="Sykes S."/>
            <person name="Wortman J."/>
            <person name="Nusbaum C."/>
            <person name="Birren B."/>
        </authorList>
    </citation>
    <scope>NUCLEOTIDE SEQUENCE [LARGE SCALE GENOMIC DNA]</scope>
    <source>
        <strain evidence="1">NJM9701</strain>
    </source>
</reference>
<dbReference type="AlphaFoldDB" id="A0A024TQU8"/>
<organism evidence="1">
    <name type="scientific">Aphanomyces invadans</name>
    <dbReference type="NCBI Taxonomy" id="157072"/>
    <lineage>
        <taxon>Eukaryota</taxon>
        <taxon>Sar</taxon>
        <taxon>Stramenopiles</taxon>
        <taxon>Oomycota</taxon>
        <taxon>Saprolegniomycetes</taxon>
        <taxon>Saprolegniales</taxon>
        <taxon>Verrucalvaceae</taxon>
        <taxon>Aphanomyces</taxon>
    </lineage>
</organism>
<dbReference type="VEuPathDB" id="FungiDB:H310_10646"/>
<gene>
    <name evidence="1" type="ORF">H310_10646</name>
</gene>
<dbReference type="EMBL" id="KI913978">
    <property type="protein sequence ID" value="ETV95991.1"/>
    <property type="molecule type" value="Genomic_DNA"/>
</dbReference>
<protein>
    <submittedName>
        <fullName evidence="1">Uncharacterized protein</fullName>
    </submittedName>
</protein>